<proteinExistence type="predicted"/>
<evidence type="ECO:0000313" key="1">
    <source>
        <dbReference type="EMBL" id="SFA54184.1"/>
    </source>
</evidence>
<dbReference type="RefSeq" id="WP_090985448.1">
    <property type="nucleotide sequence ID" value="NZ_FOJM01000013.1"/>
</dbReference>
<sequence length="148" mass="17319">MKHLIILLLVLTACNNSKQQNFELKPLNPDVQQFKSGTNNNRIDYFYIRGNFFYKKSTYALLGDKVNRKINSAILPDYDFYSVYVYRDLDLPNKKDGGGINTFDGQNKNLVAYIRYKRGHMDIFYIINNGNVVYNLISGKEMDFEFDQ</sequence>
<keyword evidence="2" id="KW-1185">Reference proteome</keyword>
<dbReference type="OrthoDB" id="1258943at2"/>
<gene>
    <name evidence="1" type="ORF">SAMN04488511_11352</name>
</gene>
<accession>A0A1I0TQY6</accession>
<name>A0A1I0TQY6_9SPHI</name>
<evidence type="ECO:0000313" key="2">
    <source>
        <dbReference type="Proteomes" id="UP000198836"/>
    </source>
</evidence>
<reference evidence="2" key="1">
    <citation type="submission" date="2016-10" db="EMBL/GenBank/DDBJ databases">
        <authorList>
            <person name="Varghese N."/>
            <person name="Submissions S."/>
        </authorList>
    </citation>
    <scope>NUCLEOTIDE SEQUENCE [LARGE SCALE GENOMIC DNA]</scope>
    <source>
        <strain evidence="2">DSM 18130</strain>
    </source>
</reference>
<protein>
    <submittedName>
        <fullName evidence="1">Uncharacterized protein</fullName>
    </submittedName>
</protein>
<organism evidence="1 2">
    <name type="scientific">Pedobacter suwonensis</name>
    <dbReference type="NCBI Taxonomy" id="332999"/>
    <lineage>
        <taxon>Bacteria</taxon>
        <taxon>Pseudomonadati</taxon>
        <taxon>Bacteroidota</taxon>
        <taxon>Sphingobacteriia</taxon>
        <taxon>Sphingobacteriales</taxon>
        <taxon>Sphingobacteriaceae</taxon>
        <taxon>Pedobacter</taxon>
    </lineage>
</organism>
<dbReference type="EMBL" id="FOJM01000013">
    <property type="protein sequence ID" value="SFA54184.1"/>
    <property type="molecule type" value="Genomic_DNA"/>
</dbReference>
<dbReference type="Proteomes" id="UP000198836">
    <property type="component" value="Unassembled WGS sequence"/>
</dbReference>
<dbReference type="AlphaFoldDB" id="A0A1I0TQY6"/>